<reference evidence="1" key="1">
    <citation type="submission" date="2023-05" db="EMBL/GenBank/DDBJ databases">
        <title>Nepenthes gracilis genome sequencing.</title>
        <authorList>
            <person name="Fukushima K."/>
        </authorList>
    </citation>
    <scope>NUCLEOTIDE SEQUENCE</scope>
    <source>
        <strain evidence="1">SING2019-196</strain>
    </source>
</reference>
<name>A0AAD3XW06_NEPGR</name>
<sequence length="89" mass="9530">MAIGLGTQDVDGPILLVCLYGFSFRMVSADAENCCWGRSLNFGWLKVADAATDAGMVQCLLMIFLAVGADLDDLDVLPWIILVTGLFDG</sequence>
<evidence type="ECO:0000313" key="2">
    <source>
        <dbReference type="Proteomes" id="UP001279734"/>
    </source>
</evidence>
<dbReference type="EMBL" id="BSYO01000019">
    <property type="protein sequence ID" value="GMH18539.1"/>
    <property type="molecule type" value="Genomic_DNA"/>
</dbReference>
<evidence type="ECO:0000313" key="1">
    <source>
        <dbReference type="EMBL" id="GMH18539.1"/>
    </source>
</evidence>
<keyword evidence="2" id="KW-1185">Reference proteome</keyword>
<accession>A0AAD3XW06</accession>
<dbReference type="Proteomes" id="UP001279734">
    <property type="component" value="Unassembled WGS sequence"/>
</dbReference>
<proteinExistence type="predicted"/>
<organism evidence="1 2">
    <name type="scientific">Nepenthes gracilis</name>
    <name type="common">Slender pitcher plant</name>
    <dbReference type="NCBI Taxonomy" id="150966"/>
    <lineage>
        <taxon>Eukaryota</taxon>
        <taxon>Viridiplantae</taxon>
        <taxon>Streptophyta</taxon>
        <taxon>Embryophyta</taxon>
        <taxon>Tracheophyta</taxon>
        <taxon>Spermatophyta</taxon>
        <taxon>Magnoliopsida</taxon>
        <taxon>eudicotyledons</taxon>
        <taxon>Gunneridae</taxon>
        <taxon>Pentapetalae</taxon>
        <taxon>Caryophyllales</taxon>
        <taxon>Nepenthaceae</taxon>
        <taxon>Nepenthes</taxon>
    </lineage>
</organism>
<gene>
    <name evidence="1" type="ORF">Nepgr_020380</name>
</gene>
<protein>
    <submittedName>
        <fullName evidence="1">Uncharacterized protein</fullName>
    </submittedName>
</protein>
<dbReference type="AlphaFoldDB" id="A0AAD3XW06"/>
<comment type="caution">
    <text evidence="1">The sequence shown here is derived from an EMBL/GenBank/DDBJ whole genome shotgun (WGS) entry which is preliminary data.</text>
</comment>